<proteinExistence type="evidence at transcript level"/>
<evidence type="ECO:0008006" key="9">
    <source>
        <dbReference type="Google" id="ProtNLM"/>
    </source>
</evidence>
<dbReference type="Pfam" id="PF03227">
    <property type="entry name" value="GILT"/>
    <property type="match status" value="1"/>
</dbReference>
<keyword evidence="5" id="KW-0325">Glycoprotein</keyword>
<feature type="compositionally biased region" description="Basic and acidic residues" evidence="6">
    <location>
        <begin position="58"/>
        <end position="80"/>
    </location>
</feature>
<dbReference type="GO" id="GO:0005576">
    <property type="term" value="C:extracellular region"/>
    <property type="evidence" value="ECO:0007669"/>
    <property type="project" value="UniProtKB-SubCell"/>
</dbReference>
<evidence type="ECO:0000256" key="3">
    <source>
        <dbReference type="ARBA" id="ARBA00022525"/>
    </source>
</evidence>
<dbReference type="PANTHER" id="PTHR13234:SF8">
    <property type="entry name" value="GAMMA-INTERFERON-INDUCIBLE LYSOSOMAL THIOL REDUCTASE"/>
    <property type="match status" value="1"/>
</dbReference>
<protein>
    <recommendedName>
        <fullName evidence="9">Secreted protein</fullName>
    </recommendedName>
</protein>
<organism evidence="8">
    <name type="scientific">Phakopsora pachyrhizi</name>
    <name type="common">Asian soybean rust disease fungus</name>
    <dbReference type="NCBI Taxonomy" id="170000"/>
    <lineage>
        <taxon>Eukaryota</taxon>
        <taxon>Fungi</taxon>
        <taxon>Dikarya</taxon>
        <taxon>Basidiomycota</taxon>
        <taxon>Pucciniomycotina</taxon>
        <taxon>Pucciniomycetes</taxon>
        <taxon>Pucciniales</taxon>
        <taxon>Phakopsoraceae</taxon>
        <taxon>Phakopsora</taxon>
    </lineage>
</organism>
<feature type="signal peptide" evidence="7">
    <location>
        <begin position="1"/>
        <end position="28"/>
    </location>
</feature>
<name>A0A0S1MIR2_PHAPC</name>
<evidence type="ECO:0000256" key="1">
    <source>
        <dbReference type="ARBA" id="ARBA00004613"/>
    </source>
</evidence>
<evidence type="ECO:0000256" key="5">
    <source>
        <dbReference type="ARBA" id="ARBA00023180"/>
    </source>
</evidence>
<sequence length="279" mass="31735">MRFVKERLEIRRALLMFLLSFSFNVTTEDGIRLSDPYPSRQIVIQEYSSSRFNNGNHPNDKSKRPGRKDGQVEVDGKGLDSGDQNPPDKLLIPVTLGVMSKCPDAQICEDVIDKVLPHVEGMVVVSLSYIGKLDPSSRYGVKCMHGESECKANIQQLCYKKKFPQLKDWWSFVQCQNYAGLGRLGDDILARSCSKLNRNDYDRDVRPCVEGELGEKLLRASIKRTKNLQIVKSCSILINHKLICVHDGSWKDCPIGHHSVDFVNYIKKEYHQINPSTIH</sequence>
<keyword evidence="3" id="KW-0964">Secreted</keyword>
<dbReference type="PANTHER" id="PTHR13234">
    <property type="entry name" value="GAMMA-INTERFERON INDUCIBLE LYSOSOMAL THIOL REDUCTASE GILT"/>
    <property type="match status" value="1"/>
</dbReference>
<dbReference type="GO" id="GO:0016671">
    <property type="term" value="F:oxidoreductase activity, acting on a sulfur group of donors, disulfide as acceptor"/>
    <property type="evidence" value="ECO:0007669"/>
    <property type="project" value="InterPro"/>
</dbReference>
<evidence type="ECO:0000313" key="8">
    <source>
        <dbReference type="EMBL" id="ALL40778.1"/>
    </source>
</evidence>
<keyword evidence="4 7" id="KW-0732">Signal</keyword>
<reference evidence="8" key="1">
    <citation type="submission" date="2015-07" db="EMBL/GenBank/DDBJ databases">
        <title>Elucidating the P. pachyrhizi secretome and potential effectors.</title>
        <authorList>
            <person name="de Carvalho M.C.C.G."/>
            <person name="Nascimento L.C."/>
            <person name="Darben L.M."/>
            <person name="Polizel-Podanosqui A.M."/>
            <person name="Lopes-Caitar V.S."/>
            <person name="Rocha C.S."/>
            <person name="Qi M."/>
            <person name="Carazolle M."/>
            <person name="Kuwahara M.K."/>
            <person name="Pereira G.A.G."/>
            <person name="Abdelnoor R.V."/>
            <person name="Whitham S.A."/>
            <person name="Marcelino-Guimaraes F.C."/>
        </authorList>
    </citation>
    <scope>NUCLEOTIDE SEQUENCE</scope>
</reference>
<feature type="region of interest" description="Disordered" evidence="6">
    <location>
        <begin position="48"/>
        <end position="87"/>
    </location>
</feature>
<dbReference type="AlphaFoldDB" id="A0A0S1MIR2"/>
<accession>A0A0S1MIR2</accession>
<evidence type="ECO:0000256" key="2">
    <source>
        <dbReference type="ARBA" id="ARBA00005679"/>
    </source>
</evidence>
<evidence type="ECO:0000256" key="4">
    <source>
        <dbReference type="ARBA" id="ARBA00022729"/>
    </source>
</evidence>
<evidence type="ECO:0000256" key="6">
    <source>
        <dbReference type="SAM" id="MobiDB-lite"/>
    </source>
</evidence>
<feature type="compositionally biased region" description="Polar residues" evidence="6">
    <location>
        <begin position="48"/>
        <end position="57"/>
    </location>
</feature>
<dbReference type="InterPro" id="IPR004911">
    <property type="entry name" value="Interferon-induced_GILT"/>
</dbReference>
<comment type="subcellular location">
    <subcellularLocation>
        <location evidence="1">Secreted</location>
    </subcellularLocation>
</comment>
<evidence type="ECO:0000256" key="7">
    <source>
        <dbReference type="SAM" id="SignalP"/>
    </source>
</evidence>
<dbReference type="EMBL" id="KT246687">
    <property type="protein sequence ID" value="ALL40778.1"/>
    <property type="molecule type" value="mRNA"/>
</dbReference>
<comment type="similarity">
    <text evidence="2">Belongs to the GILT family.</text>
</comment>
<feature type="chain" id="PRO_5006589278" description="Secreted protein" evidence="7">
    <location>
        <begin position="29"/>
        <end position="279"/>
    </location>
</feature>